<evidence type="ECO:0000256" key="9">
    <source>
        <dbReference type="ARBA" id="ARBA00023049"/>
    </source>
</evidence>
<dbReference type="Gene3D" id="3.30.2010.10">
    <property type="entry name" value="Metalloproteases ('zincins'), catalytic domain"/>
    <property type="match status" value="1"/>
</dbReference>
<keyword evidence="8 11" id="KW-1133">Transmembrane helix</keyword>
<keyword evidence="7" id="KW-0862">Zinc</keyword>
<protein>
    <recommendedName>
        <fullName evidence="12">Peptidase M48 domain-containing protein</fullName>
    </recommendedName>
</protein>
<gene>
    <name evidence="13" type="ORF">S01H4_06893</name>
</gene>
<evidence type="ECO:0000259" key="12">
    <source>
        <dbReference type="Pfam" id="PF01435"/>
    </source>
</evidence>
<dbReference type="InterPro" id="IPR001915">
    <property type="entry name" value="Peptidase_M48"/>
</dbReference>
<keyword evidence="9" id="KW-0482">Metalloprotease</keyword>
<comment type="cofactor">
    <cofactor evidence="1">
        <name>Zn(2+)</name>
        <dbReference type="ChEBI" id="CHEBI:29105"/>
    </cofactor>
</comment>
<sequence length="146" mass="16816">MSPEYLTLFLYIIAWLAIVVINRYIPFILITQKALLFNTFSVWELFMNVYTILMVINWIIYFISGPILDFMLGIKPLKDKRLLDIIEKVKLDLGIKGKVKVGIGNYPIINAMAYGSFFDKRIALIAENYKLVPEDEIKGIVAHELA</sequence>
<keyword evidence="2" id="KW-1003">Cell membrane</keyword>
<keyword evidence="10 11" id="KW-0472">Membrane</keyword>
<evidence type="ECO:0000256" key="3">
    <source>
        <dbReference type="ARBA" id="ARBA00022670"/>
    </source>
</evidence>
<dbReference type="InterPro" id="IPR050083">
    <property type="entry name" value="HtpX_protease"/>
</dbReference>
<dbReference type="EMBL" id="BART01002190">
    <property type="protein sequence ID" value="GAG57804.1"/>
    <property type="molecule type" value="Genomic_DNA"/>
</dbReference>
<name>X0YNE1_9ZZZZ</name>
<dbReference type="GO" id="GO:0006508">
    <property type="term" value="P:proteolysis"/>
    <property type="evidence" value="ECO:0007669"/>
    <property type="project" value="UniProtKB-KW"/>
</dbReference>
<dbReference type="GO" id="GO:0004222">
    <property type="term" value="F:metalloendopeptidase activity"/>
    <property type="evidence" value="ECO:0007669"/>
    <property type="project" value="InterPro"/>
</dbReference>
<dbReference type="GO" id="GO:0046872">
    <property type="term" value="F:metal ion binding"/>
    <property type="evidence" value="ECO:0007669"/>
    <property type="project" value="UniProtKB-KW"/>
</dbReference>
<proteinExistence type="predicted"/>
<feature type="transmembrane region" description="Helical" evidence="11">
    <location>
        <begin position="45"/>
        <end position="72"/>
    </location>
</feature>
<feature type="domain" description="Peptidase M48" evidence="12">
    <location>
        <begin position="76"/>
        <end position="146"/>
    </location>
</feature>
<reference evidence="13" key="1">
    <citation type="journal article" date="2014" name="Front. Microbiol.">
        <title>High frequency of phylogenetically diverse reductive dehalogenase-homologous genes in deep subseafloor sedimentary metagenomes.</title>
        <authorList>
            <person name="Kawai M."/>
            <person name="Futagami T."/>
            <person name="Toyoda A."/>
            <person name="Takaki Y."/>
            <person name="Nishi S."/>
            <person name="Hori S."/>
            <person name="Arai W."/>
            <person name="Tsubouchi T."/>
            <person name="Morono Y."/>
            <person name="Uchiyama I."/>
            <person name="Ito T."/>
            <person name="Fujiyama A."/>
            <person name="Inagaki F."/>
            <person name="Takami H."/>
        </authorList>
    </citation>
    <scope>NUCLEOTIDE SEQUENCE</scope>
    <source>
        <strain evidence="13">Expedition CK06-06</strain>
    </source>
</reference>
<dbReference type="PANTHER" id="PTHR43221:SF2">
    <property type="entry name" value="PROTEASE HTPX HOMOLOG"/>
    <property type="match status" value="1"/>
</dbReference>
<evidence type="ECO:0000313" key="13">
    <source>
        <dbReference type="EMBL" id="GAG57804.1"/>
    </source>
</evidence>
<evidence type="ECO:0000256" key="1">
    <source>
        <dbReference type="ARBA" id="ARBA00001947"/>
    </source>
</evidence>
<accession>X0YNE1</accession>
<keyword evidence="5" id="KW-0479">Metal-binding</keyword>
<keyword evidence="6" id="KW-0378">Hydrolase</keyword>
<evidence type="ECO:0000256" key="8">
    <source>
        <dbReference type="ARBA" id="ARBA00022989"/>
    </source>
</evidence>
<feature type="transmembrane region" description="Helical" evidence="11">
    <location>
        <begin position="5"/>
        <end position="25"/>
    </location>
</feature>
<keyword evidence="4 11" id="KW-0812">Transmembrane</keyword>
<dbReference type="AlphaFoldDB" id="X0YNE1"/>
<evidence type="ECO:0000256" key="6">
    <source>
        <dbReference type="ARBA" id="ARBA00022801"/>
    </source>
</evidence>
<evidence type="ECO:0000256" key="4">
    <source>
        <dbReference type="ARBA" id="ARBA00022692"/>
    </source>
</evidence>
<evidence type="ECO:0000256" key="10">
    <source>
        <dbReference type="ARBA" id="ARBA00023136"/>
    </source>
</evidence>
<dbReference type="Pfam" id="PF01435">
    <property type="entry name" value="Peptidase_M48"/>
    <property type="match status" value="1"/>
</dbReference>
<organism evidence="13">
    <name type="scientific">marine sediment metagenome</name>
    <dbReference type="NCBI Taxonomy" id="412755"/>
    <lineage>
        <taxon>unclassified sequences</taxon>
        <taxon>metagenomes</taxon>
        <taxon>ecological metagenomes</taxon>
    </lineage>
</organism>
<evidence type="ECO:0000256" key="7">
    <source>
        <dbReference type="ARBA" id="ARBA00022833"/>
    </source>
</evidence>
<evidence type="ECO:0000256" key="5">
    <source>
        <dbReference type="ARBA" id="ARBA00022723"/>
    </source>
</evidence>
<keyword evidence="3" id="KW-0645">Protease</keyword>
<comment type="caution">
    <text evidence="13">The sequence shown here is derived from an EMBL/GenBank/DDBJ whole genome shotgun (WGS) entry which is preliminary data.</text>
</comment>
<feature type="non-terminal residue" evidence="13">
    <location>
        <position position="146"/>
    </location>
</feature>
<dbReference type="PANTHER" id="PTHR43221">
    <property type="entry name" value="PROTEASE HTPX"/>
    <property type="match status" value="1"/>
</dbReference>
<evidence type="ECO:0000256" key="2">
    <source>
        <dbReference type="ARBA" id="ARBA00022475"/>
    </source>
</evidence>
<evidence type="ECO:0000256" key="11">
    <source>
        <dbReference type="SAM" id="Phobius"/>
    </source>
</evidence>